<dbReference type="InterPro" id="IPR029060">
    <property type="entry name" value="PIN-like_dom_sf"/>
</dbReference>
<dbReference type="CDD" id="cd09859">
    <property type="entry name" value="PIN_53EXO"/>
    <property type="match status" value="1"/>
</dbReference>
<organism evidence="6 7">
    <name type="scientific">candidate division WWE3 bacterium RIFOXYA2_FULL_46_9</name>
    <dbReference type="NCBI Taxonomy" id="1802636"/>
    <lineage>
        <taxon>Bacteria</taxon>
        <taxon>Katanobacteria</taxon>
    </lineage>
</organism>
<dbReference type="PANTHER" id="PTHR42646:SF2">
    <property type="entry name" value="5'-3' EXONUCLEASE FAMILY PROTEIN"/>
    <property type="match status" value="1"/>
</dbReference>
<proteinExistence type="predicted"/>
<dbReference type="GO" id="GO:0033567">
    <property type="term" value="P:DNA replication, Okazaki fragment processing"/>
    <property type="evidence" value="ECO:0007669"/>
    <property type="project" value="InterPro"/>
</dbReference>
<dbReference type="InterPro" id="IPR002421">
    <property type="entry name" value="5-3_exonuclease"/>
</dbReference>
<gene>
    <name evidence="6" type="ORF">A2264_00825</name>
</gene>
<keyword evidence="3" id="KW-0238">DNA-binding</keyword>
<dbReference type="GO" id="GO:0008409">
    <property type="term" value="F:5'-3' exonuclease activity"/>
    <property type="evidence" value="ECO:0007669"/>
    <property type="project" value="InterPro"/>
</dbReference>
<dbReference type="Gene3D" id="3.40.50.1010">
    <property type="entry name" value="5'-nuclease"/>
    <property type="match status" value="1"/>
</dbReference>
<evidence type="ECO:0000256" key="3">
    <source>
        <dbReference type="ARBA" id="ARBA00023125"/>
    </source>
</evidence>
<keyword evidence="1" id="KW-0540">Nuclease</keyword>
<dbReference type="Pfam" id="PF01367">
    <property type="entry name" value="5_3_exonuc"/>
    <property type="match status" value="1"/>
</dbReference>
<evidence type="ECO:0000256" key="1">
    <source>
        <dbReference type="ARBA" id="ARBA00022722"/>
    </source>
</evidence>
<dbReference type="InterPro" id="IPR036279">
    <property type="entry name" value="5-3_exonuclease_C_sf"/>
</dbReference>
<dbReference type="FunFam" id="1.10.150.20:FF:000003">
    <property type="entry name" value="DNA polymerase I"/>
    <property type="match status" value="1"/>
</dbReference>
<dbReference type="SMART" id="SM00475">
    <property type="entry name" value="53EXOc"/>
    <property type="match status" value="1"/>
</dbReference>
<comment type="caution">
    <text evidence="6">The sequence shown here is derived from an EMBL/GenBank/DDBJ whole genome shotgun (WGS) entry which is preliminary data.</text>
</comment>
<evidence type="ECO:0000256" key="2">
    <source>
        <dbReference type="ARBA" id="ARBA00022801"/>
    </source>
</evidence>
<sequence length="306" mass="34817">MEKLLLIDTFNFLHRAYHALPKTFKAINGEPTNAVYGVTSMLITAFAQIKPNYVVAAFESRTPTARVIDYTSYKAHRKPMEDDLSVQIPKVEEIMQAFGIKMISFDGFEADDVIATLAVKYKDEVEVIIISNDRDLWQLVSNNVLIMLPNTKGDTEWIGPKEAEARMGFPPSLIADYKGLRGDPSDNLPGVYGIGEKTAQKLLTQFGSFDNIYLNLKSVEPFSLREKLENCYEQAVMSRNLAKLHYDVPLDAKLEDCRYKEVNKLKVKEILEKYNFKSLVRRMGFEPNPDSREKAPPKIDNQLPLI</sequence>
<dbReference type="SMART" id="SM00279">
    <property type="entry name" value="HhH2"/>
    <property type="match status" value="1"/>
</dbReference>
<dbReference type="CDD" id="cd09898">
    <property type="entry name" value="H3TH_53EXO"/>
    <property type="match status" value="1"/>
</dbReference>
<accession>A0A1F4W1Q9</accession>
<evidence type="ECO:0000259" key="5">
    <source>
        <dbReference type="SMART" id="SM00475"/>
    </source>
</evidence>
<evidence type="ECO:0000313" key="6">
    <source>
        <dbReference type="EMBL" id="OGC63218.1"/>
    </source>
</evidence>
<dbReference type="GO" id="GO:0003677">
    <property type="term" value="F:DNA binding"/>
    <property type="evidence" value="ECO:0007669"/>
    <property type="project" value="UniProtKB-KW"/>
</dbReference>
<dbReference type="InterPro" id="IPR038969">
    <property type="entry name" value="FEN"/>
</dbReference>
<dbReference type="InterPro" id="IPR020046">
    <property type="entry name" value="5-3_exonucl_a-hlix_arch_N"/>
</dbReference>
<dbReference type="InterPro" id="IPR020045">
    <property type="entry name" value="DNA_polI_H3TH"/>
</dbReference>
<dbReference type="Pfam" id="PF02739">
    <property type="entry name" value="5_3_exonuc_N"/>
    <property type="match status" value="1"/>
</dbReference>
<dbReference type="Gene3D" id="1.10.150.20">
    <property type="entry name" value="5' to 3' exonuclease, C-terminal subdomain"/>
    <property type="match status" value="1"/>
</dbReference>
<evidence type="ECO:0000256" key="4">
    <source>
        <dbReference type="SAM" id="MobiDB-lite"/>
    </source>
</evidence>
<reference evidence="6 7" key="1">
    <citation type="journal article" date="2016" name="Nat. Commun.">
        <title>Thousands of microbial genomes shed light on interconnected biogeochemical processes in an aquifer system.</title>
        <authorList>
            <person name="Anantharaman K."/>
            <person name="Brown C.T."/>
            <person name="Hug L.A."/>
            <person name="Sharon I."/>
            <person name="Castelle C.J."/>
            <person name="Probst A.J."/>
            <person name="Thomas B.C."/>
            <person name="Singh A."/>
            <person name="Wilkins M.J."/>
            <person name="Karaoz U."/>
            <person name="Brodie E.L."/>
            <person name="Williams K.H."/>
            <person name="Hubbard S.S."/>
            <person name="Banfield J.F."/>
        </authorList>
    </citation>
    <scope>NUCLEOTIDE SEQUENCE [LARGE SCALE GENOMIC DNA]</scope>
</reference>
<dbReference type="EMBL" id="MEVT01000008">
    <property type="protein sequence ID" value="OGC63218.1"/>
    <property type="molecule type" value="Genomic_DNA"/>
</dbReference>
<dbReference type="SUPFAM" id="SSF88723">
    <property type="entry name" value="PIN domain-like"/>
    <property type="match status" value="1"/>
</dbReference>
<dbReference type="Proteomes" id="UP000176614">
    <property type="component" value="Unassembled WGS sequence"/>
</dbReference>
<dbReference type="GO" id="GO:0017108">
    <property type="term" value="F:5'-flap endonuclease activity"/>
    <property type="evidence" value="ECO:0007669"/>
    <property type="project" value="InterPro"/>
</dbReference>
<evidence type="ECO:0000313" key="7">
    <source>
        <dbReference type="Proteomes" id="UP000176614"/>
    </source>
</evidence>
<dbReference type="InterPro" id="IPR008918">
    <property type="entry name" value="HhH2"/>
</dbReference>
<protein>
    <recommendedName>
        <fullName evidence="5">5'-3' exonuclease domain-containing protein</fullName>
    </recommendedName>
</protein>
<dbReference type="PANTHER" id="PTHR42646">
    <property type="entry name" value="FLAP ENDONUCLEASE XNI"/>
    <property type="match status" value="1"/>
</dbReference>
<name>A0A1F4W1Q9_UNCKA</name>
<feature type="region of interest" description="Disordered" evidence="4">
    <location>
        <begin position="285"/>
        <end position="306"/>
    </location>
</feature>
<dbReference type="SUPFAM" id="SSF47807">
    <property type="entry name" value="5' to 3' exonuclease, C-terminal subdomain"/>
    <property type="match status" value="1"/>
</dbReference>
<feature type="domain" description="5'-3' exonuclease" evidence="5">
    <location>
        <begin position="2"/>
        <end position="260"/>
    </location>
</feature>
<keyword evidence="2" id="KW-0378">Hydrolase</keyword>
<dbReference type="AlphaFoldDB" id="A0A1F4W1Q9"/>